<evidence type="ECO:0000313" key="2">
    <source>
        <dbReference type="Proteomes" id="UP000817854"/>
    </source>
</evidence>
<name>A0ABX0IZK5_9FLAO</name>
<organism evidence="1 2">
    <name type="scientific">Flavobacterium jejuense</name>
    <dbReference type="NCBI Taxonomy" id="1544455"/>
    <lineage>
        <taxon>Bacteria</taxon>
        <taxon>Pseudomonadati</taxon>
        <taxon>Bacteroidota</taxon>
        <taxon>Flavobacteriia</taxon>
        <taxon>Flavobacteriales</taxon>
        <taxon>Flavobacteriaceae</taxon>
        <taxon>Flavobacterium</taxon>
    </lineage>
</organism>
<sequence length="242" mass="28783">MRYMFVLITCLLIFGCSSIQQKDKLFGNWSSINSSNEIDLEFYDDSLIIEQWGVRNNFRWDIDNSYIYFDSLKIDKNKKKICYNYKLVNDTLLLRKNKDEIDFLKLVRINNAFEYFNKSLNLNLPIKSNLSPVLNEETAYILYALYDKNKVILKTSNNIFLSFDDLKRNINLHIANTELDDVSKINVMLFADKRVSKVDILKIKSIIKNINNMKVYQIFTNKDVDYKKIDWKQNIKWYGILN</sequence>
<protein>
    <recommendedName>
        <fullName evidence="3">Lipoprotein</fullName>
    </recommendedName>
</protein>
<proteinExistence type="predicted"/>
<evidence type="ECO:0008006" key="3">
    <source>
        <dbReference type="Google" id="ProtNLM"/>
    </source>
</evidence>
<reference evidence="1" key="2">
    <citation type="submission" date="2020-02" db="EMBL/GenBank/DDBJ databases">
        <title>Flavobacterium profundi sp. nov., isolated from a deep-sea seamount.</title>
        <authorList>
            <person name="Zhang D.-C."/>
        </authorList>
    </citation>
    <scope>NUCLEOTIDE SEQUENCE</scope>
    <source>
        <strain evidence="1">EC11</strain>
    </source>
</reference>
<evidence type="ECO:0000313" key="1">
    <source>
        <dbReference type="EMBL" id="NHN27189.1"/>
    </source>
</evidence>
<dbReference type="PROSITE" id="PS51257">
    <property type="entry name" value="PROKAR_LIPOPROTEIN"/>
    <property type="match status" value="1"/>
</dbReference>
<dbReference type="RefSeq" id="WP_140963640.1">
    <property type="nucleotide sequence ID" value="NZ_VEVQ02000012.1"/>
</dbReference>
<dbReference type="EMBL" id="VEVQ02000012">
    <property type="protein sequence ID" value="NHN27189.1"/>
    <property type="molecule type" value="Genomic_DNA"/>
</dbReference>
<accession>A0ABX0IZK5</accession>
<dbReference type="Proteomes" id="UP000817854">
    <property type="component" value="Unassembled WGS sequence"/>
</dbReference>
<keyword evidence="2" id="KW-1185">Reference proteome</keyword>
<gene>
    <name evidence="1" type="ORF">FIA58_016015</name>
</gene>
<reference evidence="1" key="1">
    <citation type="submission" date="2019-05" db="EMBL/GenBank/DDBJ databases">
        <authorList>
            <person name="Lianzixin W."/>
        </authorList>
    </citation>
    <scope>NUCLEOTIDE SEQUENCE</scope>
    <source>
        <strain evidence="1">EC11</strain>
    </source>
</reference>
<comment type="caution">
    <text evidence="1">The sequence shown here is derived from an EMBL/GenBank/DDBJ whole genome shotgun (WGS) entry which is preliminary data.</text>
</comment>